<dbReference type="Proteomes" id="UP000688137">
    <property type="component" value="Unassembled WGS sequence"/>
</dbReference>
<dbReference type="EMBL" id="CAJJDM010000039">
    <property type="protein sequence ID" value="CAD8067035.1"/>
    <property type="molecule type" value="Genomic_DNA"/>
</dbReference>
<proteinExistence type="predicted"/>
<organism evidence="1 2">
    <name type="scientific">Paramecium primaurelia</name>
    <dbReference type="NCBI Taxonomy" id="5886"/>
    <lineage>
        <taxon>Eukaryota</taxon>
        <taxon>Sar</taxon>
        <taxon>Alveolata</taxon>
        <taxon>Ciliophora</taxon>
        <taxon>Intramacronucleata</taxon>
        <taxon>Oligohymenophorea</taxon>
        <taxon>Peniculida</taxon>
        <taxon>Parameciidae</taxon>
        <taxon>Paramecium</taxon>
    </lineage>
</organism>
<dbReference type="AlphaFoldDB" id="A0A8S1LKN1"/>
<sequence length="86" mass="10319">MMLEKTIVMTDEPKIKELNEILQQKNQKLLELEMNQNSFNSNTVLVIKELVRIKKQENQKLKLKLFNQKLKDIKILKKTKKPEQKQ</sequence>
<evidence type="ECO:0000313" key="1">
    <source>
        <dbReference type="EMBL" id="CAD8067035.1"/>
    </source>
</evidence>
<name>A0A8S1LKN1_PARPR</name>
<gene>
    <name evidence="1" type="ORF">PPRIM_AZ9-3.1.T0400079</name>
</gene>
<reference evidence="1" key="1">
    <citation type="submission" date="2021-01" db="EMBL/GenBank/DDBJ databases">
        <authorList>
            <consortium name="Genoscope - CEA"/>
            <person name="William W."/>
        </authorList>
    </citation>
    <scope>NUCLEOTIDE SEQUENCE</scope>
</reference>
<keyword evidence="2" id="KW-1185">Reference proteome</keyword>
<comment type="caution">
    <text evidence="1">The sequence shown here is derived from an EMBL/GenBank/DDBJ whole genome shotgun (WGS) entry which is preliminary data.</text>
</comment>
<protein>
    <submittedName>
        <fullName evidence="1">Uncharacterized protein</fullName>
    </submittedName>
</protein>
<evidence type="ECO:0000313" key="2">
    <source>
        <dbReference type="Proteomes" id="UP000688137"/>
    </source>
</evidence>
<accession>A0A8S1LKN1</accession>